<dbReference type="AlphaFoldDB" id="A0A1I8FMU5"/>
<feature type="region of interest" description="Disordered" evidence="1">
    <location>
        <begin position="58"/>
        <end position="85"/>
    </location>
</feature>
<reference evidence="4" key="1">
    <citation type="submission" date="2016-11" db="UniProtKB">
        <authorList>
            <consortium name="WormBaseParasite"/>
        </authorList>
    </citation>
    <scope>IDENTIFICATION</scope>
</reference>
<protein>
    <submittedName>
        <fullName evidence="4">TNFR-Cys domain-containing protein</fullName>
    </submittedName>
</protein>
<sequence>MRLIVPIVLLLVLVAVTCVGAEQRCQEARGLPALAHCTRVGGSLVCRQHCKICRVCSGSSVSRSGDTSGGSYSYSSSSGSSRSCASCSSEFTCDPTDGSCEKPEPCDVDV</sequence>
<feature type="chain" id="PRO_5009318748" evidence="2">
    <location>
        <begin position="22"/>
        <end position="110"/>
    </location>
</feature>
<evidence type="ECO:0000256" key="2">
    <source>
        <dbReference type="SAM" id="SignalP"/>
    </source>
</evidence>
<feature type="region of interest" description="Disordered" evidence="1">
    <location>
        <begin position="91"/>
        <end position="110"/>
    </location>
</feature>
<keyword evidence="2" id="KW-0732">Signal</keyword>
<organism evidence="3 4">
    <name type="scientific">Macrostomum lignano</name>
    <dbReference type="NCBI Taxonomy" id="282301"/>
    <lineage>
        <taxon>Eukaryota</taxon>
        <taxon>Metazoa</taxon>
        <taxon>Spiralia</taxon>
        <taxon>Lophotrochozoa</taxon>
        <taxon>Platyhelminthes</taxon>
        <taxon>Rhabditophora</taxon>
        <taxon>Macrostomorpha</taxon>
        <taxon>Macrostomida</taxon>
        <taxon>Macrostomidae</taxon>
        <taxon>Macrostomum</taxon>
    </lineage>
</organism>
<dbReference type="Proteomes" id="UP000095280">
    <property type="component" value="Unplaced"/>
</dbReference>
<feature type="compositionally biased region" description="Basic and acidic residues" evidence="1">
    <location>
        <begin position="99"/>
        <end position="110"/>
    </location>
</feature>
<evidence type="ECO:0000313" key="3">
    <source>
        <dbReference type="Proteomes" id="UP000095280"/>
    </source>
</evidence>
<feature type="signal peptide" evidence="2">
    <location>
        <begin position="1"/>
        <end position="21"/>
    </location>
</feature>
<proteinExistence type="predicted"/>
<accession>A0A1I8FMU5</accession>
<evidence type="ECO:0000313" key="4">
    <source>
        <dbReference type="WBParaSite" id="maker-unitig_40296-snap-gene-0.1-mRNA-1"/>
    </source>
</evidence>
<evidence type="ECO:0000256" key="1">
    <source>
        <dbReference type="SAM" id="MobiDB-lite"/>
    </source>
</evidence>
<dbReference type="WBParaSite" id="maker-unitig_40296-snap-gene-0.1-mRNA-1">
    <property type="protein sequence ID" value="maker-unitig_40296-snap-gene-0.1-mRNA-1"/>
    <property type="gene ID" value="maker-unitig_40296-snap-gene-0.1"/>
</dbReference>
<keyword evidence="3" id="KW-1185">Reference proteome</keyword>
<name>A0A1I8FMU5_9PLAT</name>